<gene>
    <name evidence="2" type="ORF">AQPW35_01750</name>
</gene>
<dbReference type="OrthoDB" id="625722at2"/>
<protein>
    <recommendedName>
        <fullName evidence="4">DNA polymerase</fullName>
    </recommendedName>
</protein>
<dbReference type="PANTHER" id="PTHR35369">
    <property type="entry name" value="BLR3025 PROTEIN-RELATED"/>
    <property type="match status" value="1"/>
</dbReference>
<comment type="caution">
    <text evidence="2">The sequence shown here is derived from an EMBL/GenBank/DDBJ whole genome shotgun (WGS) entry which is preliminary data.</text>
</comment>
<dbReference type="EMBL" id="BJCL01000001">
    <property type="protein sequence ID" value="GCL61094.1"/>
    <property type="molecule type" value="Genomic_DNA"/>
</dbReference>
<proteinExistence type="predicted"/>
<dbReference type="RefSeq" id="WP_137730876.1">
    <property type="nucleotide sequence ID" value="NZ_BJCL01000001.1"/>
</dbReference>
<reference evidence="3" key="1">
    <citation type="submission" date="2019-03" db="EMBL/GenBank/DDBJ databases">
        <title>Aquabacterium pictum sp.nov., the first bacteriochlorophyll a-containing freshwater bacterium in the genus Aquabacterium of the class Betaproteobacteria.</title>
        <authorList>
            <person name="Hirose S."/>
            <person name="Tank M."/>
            <person name="Hara E."/>
            <person name="Tamaki H."/>
            <person name="Takaichi S."/>
            <person name="Haruta S."/>
            <person name="Hanada S."/>
        </authorList>
    </citation>
    <scope>NUCLEOTIDE SEQUENCE [LARGE SCALE GENOMIC DNA]</scope>
    <source>
        <strain evidence="3">W35</strain>
    </source>
</reference>
<organism evidence="2 3">
    <name type="scientific">Pseudaquabacterium pictum</name>
    <dbReference type="NCBI Taxonomy" id="2315236"/>
    <lineage>
        <taxon>Bacteria</taxon>
        <taxon>Pseudomonadati</taxon>
        <taxon>Pseudomonadota</taxon>
        <taxon>Betaproteobacteria</taxon>
        <taxon>Burkholderiales</taxon>
        <taxon>Sphaerotilaceae</taxon>
        <taxon>Pseudaquabacterium</taxon>
    </lineage>
</organism>
<dbReference type="GO" id="GO:0006281">
    <property type="term" value="P:DNA repair"/>
    <property type="evidence" value="ECO:0007669"/>
    <property type="project" value="TreeGrafter"/>
</dbReference>
<sequence>MLWVALHLPALSLESWRAGAPADARPAVLIADHRVQHADAAALARGVQVGMQRATALALAPDLQLGQADARRDARALRAVADVALGFSPSVAWLPAANDDTPAALVGVRLEVQSCLRYWGGLPRLLETLRAALAPLGHQLRIACAPTALGAALLAGWRSGLEQGTHVQGREALQHLLDRLPLHLLVADAGQLQALAGMGLHRLADLRRLPRDGLARRFGAGLLARIDQARGHLPEAHAWLTLPPRFASRLELMHRADTSAQVLAGAQVLLARLVAWVQASQGCVAHFRLVMHHEPRHRSDSTSPTHTPLEIAPALPSADAAHLHSLLAERLGRLPLPAPALELSLHCDARVDAAPPNAELFGAQFASPDSQRDGLARLVERLQARLGTAQVQCLSPVADYRPERGTCWQPADPARLGAALPGGVDVQAGVHTLGTQPLWLLPQPQVLCERDSLPLLDGRPLQLLAGPERLECGWWDGDLVLRDYFIAQAADGALVWIYRSRLPVAAGEPGWFLQGLFA</sequence>
<name>A0A480AHI1_9BURK</name>
<accession>A0A480AHI1</accession>
<dbReference type="PANTHER" id="PTHR35369:SF2">
    <property type="entry name" value="BLR3025 PROTEIN"/>
    <property type="match status" value="1"/>
</dbReference>
<dbReference type="AlphaFoldDB" id="A0A480AHI1"/>
<dbReference type="InterPro" id="IPR043502">
    <property type="entry name" value="DNA/RNA_pol_sf"/>
</dbReference>
<evidence type="ECO:0000256" key="1">
    <source>
        <dbReference type="ARBA" id="ARBA00022763"/>
    </source>
</evidence>
<dbReference type="Proteomes" id="UP000301751">
    <property type="component" value="Unassembled WGS sequence"/>
</dbReference>
<evidence type="ECO:0008006" key="4">
    <source>
        <dbReference type="Google" id="ProtNLM"/>
    </source>
</evidence>
<dbReference type="InterPro" id="IPR050356">
    <property type="entry name" value="SulA_CellDiv_inhibitor"/>
</dbReference>
<evidence type="ECO:0000313" key="2">
    <source>
        <dbReference type="EMBL" id="GCL61094.1"/>
    </source>
</evidence>
<evidence type="ECO:0000313" key="3">
    <source>
        <dbReference type="Proteomes" id="UP000301751"/>
    </source>
</evidence>
<dbReference type="SUPFAM" id="SSF56672">
    <property type="entry name" value="DNA/RNA polymerases"/>
    <property type="match status" value="1"/>
</dbReference>
<keyword evidence="3" id="KW-1185">Reference proteome</keyword>
<keyword evidence="1" id="KW-0227">DNA damage</keyword>
<dbReference type="CDD" id="cd03468">
    <property type="entry name" value="PolY_like"/>
    <property type="match status" value="1"/>
</dbReference>